<dbReference type="InterPro" id="IPR000601">
    <property type="entry name" value="PKD_dom"/>
</dbReference>
<dbReference type="SUPFAM" id="SSF50952">
    <property type="entry name" value="Soluble quinoprotein glucose dehydrogenase"/>
    <property type="match status" value="1"/>
</dbReference>
<dbReference type="EMBL" id="CP036274">
    <property type="protein sequence ID" value="QDU27437.1"/>
    <property type="molecule type" value="Genomic_DNA"/>
</dbReference>
<feature type="domain" description="PKD" evidence="1">
    <location>
        <begin position="384"/>
        <end position="466"/>
    </location>
</feature>
<dbReference type="KEGG" id="aagg:ETAA8_25240"/>
<dbReference type="CDD" id="cd00146">
    <property type="entry name" value="PKD"/>
    <property type="match status" value="1"/>
</dbReference>
<dbReference type="Pfam" id="PF07995">
    <property type="entry name" value="GSDH"/>
    <property type="match status" value="1"/>
</dbReference>
<dbReference type="AlphaFoldDB" id="A0A517YB15"/>
<dbReference type="PANTHER" id="PTHR19328">
    <property type="entry name" value="HEDGEHOG-INTERACTING PROTEIN"/>
    <property type="match status" value="1"/>
</dbReference>
<dbReference type="Gene3D" id="2.120.10.30">
    <property type="entry name" value="TolB, C-terminal domain"/>
    <property type="match status" value="1"/>
</dbReference>
<dbReference type="InterPro" id="IPR022409">
    <property type="entry name" value="PKD/Chitinase_dom"/>
</dbReference>
<dbReference type="Pfam" id="PF18911">
    <property type="entry name" value="PKD_4"/>
    <property type="match status" value="1"/>
</dbReference>
<dbReference type="InterPro" id="IPR011042">
    <property type="entry name" value="6-blade_b-propeller_TolB-like"/>
</dbReference>
<dbReference type="GO" id="GO:0016491">
    <property type="term" value="F:oxidoreductase activity"/>
    <property type="evidence" value="ECO:0007669"/>
    <property type="project" value="UniProtKB-KW"/>
</dbReference>
<evidence type="ECO:0000259" key="1">
    <source>
        <dbReference type="PROSITE" id="PS50093"/>
    </source>
</evidence>
<dbReference type="SUPFAM" id="SSF49299">
    <property type="entry name" value="PKD domain"/>
    <property type="match status" value="1"/>
</dbReference>
<dbReference type="SMART" id="SM00089">
    <property type="entry name" value="PKD"/>
    <property type="match status" value="1"/>
</dbReference>
<dbReference type="PANTHER" id="PTHR19328:SF75">
    <property type="entry name" value="ALDOSE SUGAR DEHYDROGENASE YLII"/>
    <property type="match status" value="1"/>
</dbReference>
<gene>
    <name evidence="2" type="primary">yliI_3</name>
    <name evidence="2" type="ORF">ETAA8_25240</name>
</gene>
<dbReference type="PROSITE" id="PS50093">
    <property type="entry name" value="PKD"/>
    <property type="match status" value="1"/>
</dbReference>
<dbReference type="Proteomes" id="UP000315017">
    <property type="component" value="Chromosome"/>
</dbReference>
<organism evidence="2 3">
    <name type="scientific">Anatilimnocola aggregata</name>
    <dbReference type="NCBI Taxonomy" id="2528021"/>
    <lineage>
        <taxon>Bacteria</taxon>
        <taxon>Pseudomonadati</taxon>
        <taxon>Planctomycetota</taxon>
        <taxon>Planctomycetia</taxon>
        <taxon>Pirellulales</taxon>
        <taxon>Pirellulaceae</taxon>
        <taxon>Anatilimnocola</taxon>
    </lineage>
</organism>
<accession>A0A517YB15</accession>
<dbReference type="RefSeq" id="WP_145088276.1">
    <property type="nucleotide sequence ID" value="NZ_CP036274.1"/>
</dbReference>
<dbReference type="EC" id="1.1.5.-" evidence="2"/>
<evidence type="ECO:0000313" key="2">
    <source>
        <dbReference type="EMBL" id="QDU27437.1"/>
    </source>
</evidence>
<dbReference type="InterPro" id="IPR035986">
    <property type="entry name" value="PKD_dom_sf"/>
</dbReference>
<dbReference type="InterPro" id="IPR013783">
    <property type="entry name" value="Ig-like_fold"/>
</dbReference>
<evidence type="ECO:0000313" key="3">
    <source>
        <dbReference type="Proteomes" id="UP000315017"/>
    </source>
</evidence>
<reference evidence="2 3" key="1">
    <citation type="submission" date="2019-02" db="EMBL/GenBank/DDBJ databases">
        <title>Deep-cultivation of Planctomycetes and their phenomic and genomic characterization uncovers novel biology.</title>
        <authorList>
            <person name="Wiegand S."/>
            <person name="Jogler M."/>
            <person name="Boedeker C."/>
            <person name="Pinto D."/>
            <person name="Vollmers J."/>
            <person name="Rivas-Marin E."/>
            <person name="Kohn T."/>
            <person name="Peeters S.H."/>
            <person name="Heuer A."/>
            <person name="Rast P."/>
            <person name="Oberbeckmann S."/>
            <person name="Bunk B."/>
            <person name="Jeske O."/>
            <person name="Meyerdierks A."/>
            <person name="Storesund J.E."/>
            <person name="Kallscheuer N."/>
            <person name="Luecker S."/>
            <person name="Lage O.M."/>
            <person name="Pohl T."/>
            <person name="Merkel B.J."/>
            <person name="Hornburger P."/>
            <person name="Mueller R.-W."/>
            <person name="Bruemmer F."/>
            <person name="Labrenz M."/>
            <person name="Spormann A.M."/>
            <person name="Op den Camp H."/>
            <person name="Overmann J."/>
            <person name="Amann R."/>
            <person name="Jetten M.S.M."/>
            <person name="Mascher T."/>
            <person name="Medema M.H."/>
            <person name="Devos D.P."/>
            <person name="Kaster A.-K."/>
            <person name="Ovreas L."/>
            <person name="Rohde M."/>
            <person name="Galperin M.Y."/>
            <person name="Jogler C."/>
        </authorList>
    </citation>
    <scope>NUCLEOTIDE SEQUENCE [LARGE SCALE GENOMIC DNA]</scope>
    <source>
        <strain evidence="2 3">ETA_A8</strain>
    </source>
</reference>
<name>A0A517YB15_9BACT</name>
<dbReference type="OrthoDB" id="9770183at2"/>
<dbReference type="InterPro" id="IPR012938">
    <property type="entry name" value="Glc/Sorbosone_DH"/>
</dbReference>
<dbReference type="Gene3D" id="2.60.40.10">
    <property type="entry name" value="Immunoglobulins"/>
    <property type="match status" value="5"/>
</dbReference>
<dbReference type="InterPro" id="IPR011041">
    <property type="entry name" value="Quinoprot_gluc/sorb_DH_b-prop"/>
</dbReference>
<sequence>MPLRPFRLLGSNKPRTSRPLRVEQLESRHLLSTLPVGFQEDFVAGGLYEPTSVTVAPDGRIFVTEKPNGVRIIDHGHLLPTPFVSLDVESGGERGVEGLVFDPNFAQNRFVYIYYTHATPTGSFDRLSRFTASSINPNVAEVGSEVVLLDGIRTAEPGFHNGGVMKFAPDGMLFLGIGDVGDLSLPQDLSKLQGKILRLNVAAYPNMIPSDNPFVNTPGARGEIWAYGFRNPFTGDLVPGTDRLIMGDVGSDNWEEINEVEKGKNYGWPLAEGMSDDPRFTNPLHFYPHDNGMGAAVVGGAVYAGTNFPEDYVGKYFFADYVRGFIKTLDLTTREVETFTPDAFIPVDVANAPDGSIYWLSLGLGSAANGSLYRIHYVGGNRVPLAVATANRTNGLSPLTVQFDGTASSDPDGDTLVSYNWDFGDGQTGSGATATHTYSTNGVYTVQLTVSDGEASSQSQPLTITVGNEAPTPTIDFPLANSTYSAGDIISFSGSATDPQDGTLPPSALTWSVEFHHNTHFHPGIVVAGSASGSYPVSLLGEVDADQWYRILLTATDAGGLRSTTYRDVFPVTSTFAVATNPPGGTILLDSQPIGAGETVTGVVNMTRFLAAPPTQLIGGRMYKFVSWSDGGAAEHEIATPAVPTTYTAQYQLMPLGATYTGPIPTEVINNQTIKYSLTITNAGTQTWSATGTNRVRLGVYFDGTSDAAGAWSKDPIRFSLPRNVAPGQSVTIAVTIKVPATAGDFVLRNRLVKEGSTPTWFETLRKTDVAVQTLNATYAGDVPTFWHTKQNQEYQLTVTNTGTATWNHLGADRVRLGVYFGGTSDAPGTGTSQPLRFELPHAVAPGESATITVTLAGPATAGNFTLRHRLEKMTVAWFDDILRTSVSAQIFAVTYSASPPKIWIVGESKTYTIKLTNTGTSTWNATGDKPVLLGVYFGGTNDNAPLTEEPQRFYLPKNVARGQTVTLTITVQAPETGGNLVLRHRLVKEDVNWSTSMLKTSVAVQTLAASYVGTVPTAWTAGETKSFVLTVKNTGTASWNLTGTNPVLLGIYFGGANDDPDLNDEPTRAALSTGKLSPSGAKVGTVIAPGQAVKLTITITAPLTPGQYVLRHRMVKENVSWFDTMLRTDVTVAAP</sequence>
<protein>
    <submittedName>
        <fullName evidence="2">Soluble aldose sugar dehydrogenase YliI</fullName>
        <ecNumber evidence="2">1.1.5.-</ecNumber>
    </submittedName>
</protein>
<proteinExistence type="predicted"/>
<keyword evidence="2" id="KW-0560">Oxidoreductase</keyword>
<keyword evidence="3" id="KW-1185">Reference proteome</keyword>